<proteinExistence type="predicted"/>
<evidence type="ECO:0000313" key="2">
    <source>
        <dbReference type="Proteomes" id="UP000198211"/>
    </source>
</evidence>
<dbReference type="EMBL" id="NBNE01001485">
    <property type="protein sequence ID" value="OWZ13839.1"/>
    <property type="molecule type" value="Genomic_DNA"/>
</dbReference>
<organism evidence="1 2">
    <name type="scientific">Phytophthora megakarya</name>
    <dbReference type="NCBI Taxonomy" id="4795"/>
    <lineage>
        <taxon>Eukaryota</taxon>
        <taxon>Sar</taxon>
        <taxon>Stramenopiles</taxon>
        <taxon>Oomycota</taxon>
        <taxon>Peronosporomycetes</taxon>
        <taxon>Peronosporales</taxon>
        <taxon>Peronosporaceae</taxon>
        <taxon>Phytophthora</taxon>
    </lineage>
</organism>
<dbReference type="AlphaFoldDB" id="A0A225W9K5"/>
<accession>A0A225W9K5</accession>
<comment type="caution">
    <text evidence="1">The sequence shown here is derived from an EMBL/GenBank/DDBJ whole genome shotgun (WGS) entry which is preliminary data.</text>
</comment>
<gene>
    <name evidence="1" type="ORF">PHMEG_00012778</name>
</gene>
<name>A0A225W9K5_9STRA</name>
<protein>
    <submittedName>
        <fullName evidence="1">Polyprotein</fullName>
    </submittedName>
</protein>
<reference evidence="2" key="1">
    <citation type="submission" date="2017-03" db="EMBL/GenBank/DDBJ databases">
        <title>Phytopthora megakarya and P. palmivora, two closely related causual agents of cacao black pod achieved similar genome size and gene model numbers by different mechanisms.</title>
        <authorList>
            <person name="Ali S."/>
            <person name="Shao J."/>
            <person name="Larry D.J."/>
            <person name="Kronmiller B."/>
            <person name="Shen D."/>
            <person name="Strem M.D."/>
            <person name="Melnick R.L."/>
            <person name="Guiltinan M.J."/>
            <person name="Tyler B.M."/>
            <person name="Meinhardt L.W."/>
            <person name="Bailey B.A."/>
        </authorList>
    </citation>
    <scope>NUCLEOTIDE SEQUENCE [LARGE SCALE GENOMIC DNA]</scope>
    <source>
        <strain evidence="2">zdho120</strain>
    </source>
</reference>
<keyword evidence="2" id="KW-1185">Reference proteome</keyword>
<dbReference type="Proteomes" id="UP000198211">
    <property type="component" value="Unassembled WGS sequence"/>
</dbReference>
<evidence type="ECO:0000313" key="1">
    <source>
        <dbReference type="EMBL" id="OWZ13839.1"/>
    </source>
</evidence>
<sequence length="88" mass="10013">MVMIENTPVVFKWKFKKTVTLSSAEAEYVVLSMCVQEAHVLRAMLKDMCIRSSAEAEYVVLSMCVQEVHVLRAMLKDMCIVQEEAAQI</sequence>